<reference evidence="2" key="1">
    <citation type="submission" date="2022-08" db="EMBL/GenBank/DDBJ databases">
        <authorList>
            <person name="Deng Y."/>
            <person name="Han X.-F."/>
            <person name="Zhang Y.-Q."/>
        </authorList>
    </citation>
    <scope>NUCLEOTIDE SEQUENCE</scope>
    <source>
        <strain evidence="2">CPCC 203386</strain>
    </source>
</reference>
<dbReference type="Proteomes" id="UP001165586">
    <property type="component" value="Unassembled WGS sequence"/>
</dbReference>
<sequence length="343" mass="34390">MRVRAVSVLVAVSTVLSALIPGVGAVADPVADPVAGDGSGLSAISVSRIAGVDRFEEAVRIAQATRSRADVVYLATGNDFPDALSAGPAVVREQGVLLLVPSSGLTAAITAELVSLAPKRVVVVGGPASIPDAVLADVRAAASSASVTRISGADRYEVSRRITAAAFPAIGTQAGFVATGSKFPDALSAGPVAAWWYSPLVLVDGAAASADAPTIATLTALRPAWIAVIGGPASVSGGIETSLTAIRPVDRYQGADRYAVSVAVNDLTGADFGTVYFATGANFPDALAGGVLAGSKRNPLYVVPSDCVPNDVLSRLASHGTRNVVLLGGPASLSPAVERLTPC</sequence>
<gene>
    <name evidence="2" type="ORF">N1032_05525</name>
</gene>
<dbReference type="InterPro" id="IPR051922">
    <property type="entry name" value="Bact_Sporulation_Assoc"/>
</dbReference>
<feature type="chain" id="PRO_5046939975" evidence="1">
    <location>
        <begin position="28"/>
        <end position="343"/>
    </location>
</feature>
<accession>A0ABT2H046</accession>
<dbReference type="PANTHER" id="PTHR30032:SF8">
    <property type="entry name" value="GERMINATION-SPECIFIC N-ACETYLMURAMOYL-L-ALANINE AMIDASE"/>
    <property type="match status" value="1"/>
</dbReference>
<evidence type="ECO:0000313" key="3">
    <source>
        <dbReference type="Proteomes" id="UP001165586"/>
    </source>
</evidence>
<dbReference type="PANTHER" id="PTHR30032">
    <property type="entry name" value="N-ACETYLMURAMOYL-L-ALANINE AMIDASE-RELATED"/>
    <property type="match status" value="1"/>
</dbReference>
<dbReference type="InterPro" id="IPR007253">
    <property type="entry name" value="Cell_wall-bd_2"/>
</dbReference>
<evidence type="ECO:0000256" key="1">
    <source>
        <dbReference type="SAM" id="SignalP"/>
    </source>
</evidence>
<feature type="signal peptide" evidence="1">
    <location>
        <begin position="1"/>
        <end position="27"/>
    </location>
</feature>
<keyword evidence="3" id="KW-1185">Reference proteome</keyword>
<name>A0ABT2H046_9MICO</name>
<organism evidence="2 3">
    <name type="scientific">Herbiconiux daphne</name>
    <dbReference type="NCBI Taxonomy" id="2970914"/>
    <lineage>
        <taxon>Bacteria</taxon>
        <taxon>Bacillati</taxon>
        <taxon>Actinomycetota</taxon>
        <taxon>Actinomycetes</taxon>
        <taxon>Micrococcales</taxon>
        <taxon>Microbacteriaceae</taxon>
        <taxon>Herbiconiux</taxon>
    </lineage>
</organism>
<evidence type="ECO:0000313" key="2">
    <source>
        <dbReference type="EMBL" id="MCS5733197.1"/>
    </source>
</evidence>
<dbReference type="Pfam" id="PF04122">
    <property type="entry name" value="CW_binding_2"/>
    <property type="match status" value="3"/>
</dbReference>
<dbReference type="EMBL" id="JANLCJ010000002">
    <property type="protein sequence ID" value="MCS5733197.1"/>
    <property type="molecule type" value="Genomic_DNA"/>
</dbReference>
<keyword evidence="1" id="KW-0732">Signal</keyword>
<protein>
    <submittedName>
        <fullName evidence="2">Cell wall-binding repeat-containing protein</fullName>
    </submittedName>
</protein>
<proteinExistence type="predicted"/>
<comment type="caution">
    <text evidence="2">The sequence shown here is derived from an EMBL/GenBank/DDBJ whole genome shotgun (WGS) entry which is preliminary data.</text>
</comment>
<dbReference type="RefSeq" id="WP_259538009.1">
    <property type="nucleotide sequence ID" value="NZ_JANLCJ010000002.1"/>
</dbReference>